<keyword evidence="9" id="KW-1185">Reference proteome</keyword>
<comment type="caution">
    <text evidence="8">The sequence shown here is derived from an EMBL/GenBank/DDBJ whole genome shotgun (WGS) entry which is preliminary data.</text>
</comment>
<dbReference type="InterPro" id="IPR005484">
    <property type="entry name" value="Ribosomal_uL18_bac/plant/anim"/>
</dbReference>
<evidence type="ECO:0000256" key="7">
    <source>
        <dbReference type="HAMAP-Rule" id="MF_01337"/>
    </source>
</evidence>
<comment type="function">
    <text evidence="7">This is one of the proteins that bind and probably mediate the attachment of the 5S RNA into the large ribosomal subunit, where it forms part of the central protuberance.</text>
</comment>
<accession>A0A8J6PES9</accession>
<evidence type="ECO:0000313" key="9">
    <source>
        <dbReference type="Proteomes" id="UP000632659"/>
    </source>
</evidence>
<dbReference type="GO" id="GO:0003735">
    <property type="term" value="F:structural constituent of ribosome"/>
    <property type="evidence" value="ECO:0007669"/>
    <property type="project" value="InterPro"/>
</dbReference>
<dbReference type="PANTHER" id="PTHR12899:SF3">
    <property type="entry name" value="LARGE RIBOSOMAL SUBUNIT PROTEIN UL18M"/>
    <property type="match status" value="1"/>
</dbReference>
<keyword evidence="3 7" id="KW-0694">RNA-binding</keyword>
<dbReference type="EMBL" id="JACRTL010000003">
    <property type="protein sequence ID" value="MBC8610816.1"/>
    <property type="molecule type" value="Genomic_DNA"/>
</dbReference>
<dbReference type="NCBIfam" id="TIGR00060">
    <property type="entry name" value="L18_bact"/>
    <property type="match status" value="1"/>
</dbReference>
<dbReference type="OrthoDB" id="9810939at2"/>
<comment type="similarity">
    <text evidence="1 7">Belongs to the universal ribosomal protein uL18 family.</text>
</comment>
<dbReference type="AlphaFoldDB" id="A0A8J6PES9"/>
<dbReference type="Pfam" id="PF00861">
    <property type="entry name" value="Ribosomal_L18p"/>
    <property type="match status" value="1"/>
</dbReference>
<dbReference type="GO" id="GO:0006412">
    <property type="term" value="P:translation"/>
    <property type="evidence" value="ECO:0007669"/>
    <property type="project" value="UniProtKB-UniRule"/>
</dbReference>
<dbReference type="Gene3D" id="3.30.420.100">
    <property type="match status" value="1"/>
</dbReference>
<comment type="subunit">
    <text evidence="7">Part of the 50S ribosomal subunit; part of the 5S rRNA/L5/L18/L25 subcomplex. Contacts the 5S and 23S rRNAs.</text>
</comment>
<evidence type="ECO:0000256" key="5">
    <source>
        <dbReference type="ARBA" id="ARBA00023274"/>
    </source>
</evidence>
<dbReference type="CDD" id="cd00432">
    <property type="entry name" value="Ribosomal_L18_L5e"/>
    <property type="match status" value="1"/>
</dbReference>
<dbReference type="GO" id="GO:0008097">
    <property type="term" value="F:5S rRNA binding"/>
    <property type="evidence" value="ECO:0007669"/>
    <property type="project" value="TreeGrafter"/>
</dbReference>
<keyword evidence="5 7" id="KW-0687">Ribonucleoprotein</keyword>
<protein>
    <recommendedName>
        <fullName evidence="6 7">Large ribosomal subunit protein uL18</fullName>
    </recommendedName>
</protein>
<evidence type="ECO:0000313" key="8">
    <source>
        <dbReference type="EMBL" id="MBC8610816.1"/>
    </source>
</evidence>
<dbReference type="FunFam" id="3.30.420.100:FF:000001">
    <property type="entry name" value="50S ribosomal protein L18"/>
    <property type="match status" value="1"/>
</dbReference>
<dbReference type="RefSeq" id="WP_093989235.1">
    <property type="nucleotide sequence ID" value="NZ_FYDD01000004.1"/>
</dbReference>
<dbReference type="GO" id="GO:0022625">
    <property type="term" value="C:cytosolic large ribosomal subunit"/>
    <property type="evidence" value="ECO:0007669"/>
    <property type="project" value="TreeGrafter"/>
</dbReference>
<dbReference type="Proteomes" id="UP000632659">
    <property type="component" value="Unassembled WGS sequence"/>
</dbReference>
<keyword evidence="2 7" id="KW-0699">rRNA-binding</keyword>
<reference evidence="8" key="1">
    <citation type="submission" date="2020-08" db="EMBL/GenBank/DDBJ databases">
        <title>Genome public.</title>
        <authorList>
            <person name="Liu C."/>
            <person name="Sun Q."/>
        </authorList>
    </citation>
    <scope>NUCLEOTIDE SEQUENCE</scope>
    <source>
        <strain evidence="8">NSJ-15</strain>
    </source>
</reference>
<keyword evidence="4 7" id="KW-0689">Ribosomal protein</keyword>
<dbReference type="PANTHER" id="PTHR12899">
    <property type="entry name" value="39S RIBOSOMAL PROTEIN L18, MITOCHONDRIAL"/>
    <property type="match status" value="1"/>
</dbReference>
<evidence type="ECO:0000256" key="1">
    <source>
        <dbReference type="ARBA" id="ARBA00007116"/>
    </source>
</evidence>
<sequence length="119" mass="13099">MVNKPDKNKARLKRHRRVRAKVSGTAACPRLNVFRSSKHIYAQLIDDVNGVTLVSASSMDKEFEGQGGNKEAAKKVGQLVGKRAVEKGIETVVFDRGGYLYHGRVKELADGARESGLKF</sequence>
<proteinExistence type="inferred from homology"/>
<gene>
    <name evidence="7 8" type="primary">rplR</name>
    <name evidence="8" type="ORF">H8702_06720</name>
</gene>
<dbReference type="HAMAP" id="MF_01337_B">
    <property type="entry name" value="Ribosomal_uL18_B"/>
    <property type="match status" value="1"/>
</dbReference>
<name>A0A8J6PES9_9FIRM</name>
<dbReference type="InterPro" id="IPR004389">
    <property type="entry name" value="Ribosomal_uL18_bac-type"/>
</dbReference>
<evidence type="ECO:0000256" key="6">
    <source>
        <dbReference type="ARBA" id="ARBA00035197"/>
    </source>
</evidence>
<dbReference type="SUPFAM" id="SSF53137">
    <property type="entry name" value="Translational machinery components"/>
    <property type="match status" value="1"/>
</dbReference>
<evidence type="ECO:0000256" key="4">
    <source>
        <dbReference type="ARBA" id="ARBA00022980"/>
    </source>
</evidence>
<evidence type="ECO:0000256" key="3">
    <source>
        <dbReference type="ARBA" id="ARBA00022884"/>
    </source>
</evidence>
<evidence type="ECO:0000256" key="2">
    <source>
        <dbReference type="ARBA" id="ARBA00022730"/>
    </source>
</evidence>
<organism evidence="8 9">
    <name type="scientific">Massiliimalia timonensis</name>
    <dbReference type="NCBI Taxonomy" id="1987501"/>
    <lineage>
        <taxon>Bacteria</taxon>
        <taxon>Bacillati</taxon>
        <taxon>Bacillota</taxon>
        <taxon>Clostridia</taxon>
        <taxon>Eubacteriales</taxon>
        <taxon>Oscillospiraceae</taxon>
        <taxon>Massiliimalia</taxon>
    </lineage>
</organism>
<dbReference type="InterPro" id="IPR057268">
    <property type="entry name" value="Ribosomal_L18"/>
</dbReference>